<dbReference type="EMBL" id="KI913953">
    <property type="protein sequence ID" value="ETW08517.1"/>
    <property type="molecule type" value="Genomic_DNA"/>
</dbReference>
<evidence type="ECO:0000256" key="1">
    <source>
        <dbReference type="SAM" id="Coils"/>
    </source>
</evidence>
<evidence type="ECO:0000313" key="2">
    <source>
        <dbReference type="EMBL" id="ETW08517.1"/>
    </source>
</evidence>
<organism evidence="2">
    <name type="scientific">Aphanomyces invadans</name>
    <dbReference type="NCBI Taxonomy" id="157072"/>
    <lineage>
        <taxon>Eukaryota</taxon>
        <taxon>Sar</taxon>
        <taxon>Stramenopiles</taxon>
        <taxon>Oomycota</taxon>
        <taxon>Saprolegniomycetes</taxon>
        <taxon>Saprolegniales</taxon>
        <taxon>Verrucalvaceae</taxon>
        <taxon>Aphanomyces</taxon>
    </lineage>
</organism>
<dbReference type="GeneID" id="20078131"/>
<dbReference type="STRING" id="157072.A0A024URP4"/>
<sequence>MHQVEPEYAVDDIAIDLSFENAEFIQGDSGDESEQLHAPPLSKSTTIKRALQELKEELGTLSPTHRFEESFAAISEYLVDLEGKVQDLTVQNAMKTIDLHNTRELYRASVEENERWATAKATPPPTAEEPRRMADVANSQLQEYMELDLEVHQAKADKEKLKLDYERIVETCAQFQKEILWCNIDVAEGKKQCLAMSQQLSGTKQLYDESQRENAELKARIESMAHENRILQKHKKLLVSEVKSQQKYSHVNITGLEQDAHEARMMQKSLSAQLDSERAVREELMVKLNAHSIGAV</sequence>
<dbReference type="OrthoDB" id="165696at2759"/>
<keyword evidence="1" id="KW-0175">Coiled coil</keyword>
<reference evidence="2" key="1">
    <citation type="submission" date="2013-12" db="EMBL/GenBank/DDBJ databases">
        <title>The Genome Sequence of Aphanomyces invadans NJM9701.</title>
        <authorList>
            <consortium name="The Broad Institute Genomics Platform"/>
            <person name="Russ C."/>
            <person name="Tyler B."/>
            <person name="van West P."/>
            <person name="Dieguez-Uribeondo J."/>
            <person name="Young S.K."/>
            <person name="Zeng Q."/>
            <person name="Gargeya S."/>
            <person name="Fitzgerald M."/>
            <person name="Abouelleil A."/>
            <person name="Alvarado L."/>
            <person name="Chapman S.B."/>
            <person name="Gainer-Dewar J."/>
            <person name="Goldberg J."/>
            <person name="Griggs A."/>
            <person name="Gujja S."/>
            <person name="Hansen M."/>
            <person name="Howarth C."/>
            <person name="Imamovic A."/>
            <person name="Ireland A."/>
            <person name="Larimer J."/>
            <person name="McCowan C."/>
            <person name="Murphy C."/>
            <person name="Pearson M."/>
            <person name="Poon T.W."/>
            <person name="Priest M."/>
            <person name="Roberts A."/>
            <person name="Saif S."/>
            <person name="Shea T."/>
            <person name="Sykes S."/>
            <person name="Wortman J."/>
            <person name="Nusbaum C."/>
            <person name="Birren B."/>
        </authorList>
    </citation>
    <scope>NUCLEOTIDE SEQUENCE [LARGE SCALE GENOMIC DNA]</scope>
    <source>
        <strain evidence="2">NJM9701</strain>
    </source>
</reference>
<proteinExistence type="predicted"/>
<dbReference type="RefSeq" id="XP_008862322.1">
    <property type="nucleotide sequence ID" value="XM_008864100.1"/>
</dbReference>
<dbReference type="AlphaFoldDB" id="A0A024URP4"/>
<protein>
    <submittedName>
        <fullName evidence="2">Uncharacterized protein</fullName>
    </submittedName>
</protein>
<gene>
    <name evidence="2" type="ORF">H310_01081</name>
</gene>
<name>A0A024URP4_9STRA</name>
<dbReference type="VEuPathDB" id="FungiDB:H310_01081"/>
<accession>A0A024URP4</accession>
<feature type="coiled-coil region" evidence="1">
    <location>
        <begin position="144"/>
        <end position="234"/>
    </location>
</feature>